<keyword evidence="4" id="KW-0479">Metal-binding</keyword>
<dbReference type="GO" id="GO:0046872">
    <property type="term" value="F:metal ion binding"/>
    <property type="evidence" value="ECO:0007669"/>
    <property type="project" value="UniProtKB-KW"/>
</dbReference>
<dbReference type="GO" id="GO:0030272">
    <property type="term" value="F:5-formyltetrahydrofolate cyclo-ligase activity"/>
    <property type="evidence" value="ECO:0007669"/>
    <property type="project" value="UniProtKB-EC"/>
</dbReference>
<dbReference type="InterPro" id="IPR037171">
    <property type="entry name" value="NagB/RpiA_transferase-like"/>
</dbReference>
<dbReference type="Pfam" id="PF01812">
    <property type="entry name" value="5-FTHF_cyc-lig"/>
    <property type="match status" value="1"/>
</dbReference>
<dbReference type="SUPFAM" id="SSF100950">
    <property type="entry name" value="NagB/RpiA/CoA transferase-like"/>
    <property type="match status" value="1"/>
</dbReference>
<organism evidence="5 6">
    <name type="scientific">Geothermobacter hydrogeniphilus</name>
    <dbReference type="NCBI Taxonomy" id="1969733"/>
    <lineage>
        <taxon>Bacteria</taxon>
        <taxon>Pseudomonadati</taxon>
        <taxon>Thermodesulfobacteriota</taxon>
        <taxon>Desulfuromonadia</taxon>
        <taxon>Desulfuromonadales</taxon>
        <taxon>Geothermobacteraceae</taxon>
        <taxon>Geothermobacter</taxon>
    </lineage>
</organism>
<keyword evidence="3 4" id="KW-0067">ATP-binding</keyword>
<dbReference type="EC" id="6.3.3.2" evidence="4"/>
<dbReference type="GO" id="GO:0005524">
    <property type="term" value="F:ATP binding"/>
    <property type="evidence" value="ECO:0007669"/>
    <property type="project" value="UniProtKB-KW"/>
</dbReference>
<name>A0A2K2HDD6_9BACT</name>
<dbReference type="InterPro" id="IPR002698">
    <property type="entry name" value="FTHF_cligase"/>
</dbReference>
<proteinExistence type="inferred from homology"/>
<evidence type="ECO:0000256" key="1">
    <source>
        <dbReference type="ARBA" id="ARBA00010638"/>
    </source>
</evidence>
<dbReference type="NCBIfam" id="TIGR02727">
    <property type="entry name" value="MTHFS_bact"/>
    <property type="match status" value="1"/>
</dbReference>
<dbReference type="Gene3D" id="3.40.50.10420">
    <property type="entry name" value="NagB/RpiA/CoA transferase-like"/>
    <property type="match status" value="1"/>
</dbReference>
<evidence type="ECO:0000256" key="4">
    <source>
        <dbReference type="RuleBase" id="RU361279"/>
    </source>
</evidence>
<comment type="similarity">
    <text evidence="1 4">Belongs to the 5-formyltetrahydrofolate cyclo-ligase family.</text>
</comment>
<evidence type="ECO:0000313" key="6">
    <source>
        <dbReference type="Proteomes" id="UP000236340"/>
    </source>
</evidence>
<accession>A0A2K2HDD6</accession>
<keyword evidence="5" id="KW-0436">Ligase</keyword>
<evidence type="ECO:0000256" key="3">
    <source>
        <dbReference type="ARBA" id="ARBA00022840"/>
    </source>
</evidence>
<sequence length="227" mass="24675">MSPLSVRVADRGSVRLKRPPAGCALFHSHPACPWRSPVTGISAMPKDAIRSRSLDQRRMLAPESHHALSLAAQRQLLATPEFAAATVVGLYSPVRGEVDTALLLQQLSETGRIPVYPRVVGAGMEFVRLSPEAPLAPGRFGILEPSGSERLPPAAIDLLVVPGVAFDRRGHRLGYGRGYYDRALQDEDCRPLLAGLAFAFQLVDRLPAQPHDVQLRLLATDAGLHRF</sequence>
<evidence type="ECO:0000256" key="2">
    <source>
        <dbReference type="ARBA" id="ARBA00022741"/>
    </source>
</evidence>
<protein>
    <recommendedName>
        <fullName evidence="4">5-formyltetrahydrofolate cyclo-ligase</fullName>
        <ecNumber evidence="4">6.3.3.2</ecNumber>
    </recommendedName>
</protein>
<dbReference type="PANTHER" id="PTHR23407:SF1">
    <property type="entry name" value="5-FORMYLTETRAHYDROFOLATE CYCLO-LIGASE"/>
    <property type="match status" value="1"/>
</dbReference>
<keyword evidence="2 4" id="KW-0547">Nucleotide-binding</keyword>
<gene>
    <name evidence="5" type="ORF">C2E25_02775</name>
</gene>
<dbReference type="AlphaFoldDB" id="A0A2K2HDD6"/>
<dbReference type="InterPro" id="IPR024185">
    <property type="entry name" value="FTHF_cligase-like_sf"/>
</dbReference>
<comment type="cofactor">
    <cofactor evidence="4">
        <name>Mg(2+)</name>
        <dbReference type="ChEBI" id="CHEBI:18420"/>
    </cofactor>
</comment>
<dbReference type="GO" id="GO:0009396">
    <property type="term" value="P:folic acid-containing compound biosynthetic process"/>
    <property type="evidence" value="ECO:0007669"/>
    <property type="project" value="TreeGrafter"/>
</dbReference>
<dbReference type="EMBL" id="PPFX01000004">
    <property type="protein sequence ID" value="PNU21241.1"/>
    <property type="molecule type" value="Genomic_DNA"/>
</dbReference>
<dbReference type="PANTHER" id="PTHR23407">
    <property type="entry name" value="ATPASE INHIBITOR/5-FORMYLTETRAHYDROFOLATE CYCLO-LIGASE"/>
    <property type="match status" value="1"/>
</dbReference>
<dbReference type="GO" id="GO:0035999">
    <property type="term" value="P:tetrahydrofolate interconversion"/>
    <property type="evidence" value="ECO:0007669"/>
    <property type="project" value="TreeGrafter"/>
</dbReference>
<reference evidence="5 6" key="1">
    <citation type="journal article" date="2018" name="Genome Announc.">
        <title>Genome Sequence of Geothermobacter sp. HR-1 Iron Reducer from the Loihi Seamount.</title>
        <authorList>
            <person name="Smith H."/>
            <person name="Abuyen K."/>
            <person name="Tremblay J."/>
            <person name="Savalia P."/>
            <person name="Perez-Rodriguez I."/>
            <person name="Emerson D."/>
            <person name="Tully B."/>
            <person name="Amend J."/>
        </authorList>
    </citation>
    <scope>NUCLEOTIDE SEQUENCE [LARGE SCALE GENOMIC DNA]</scope>
    <source>
        <strain evidence="5 6">HR-1</strain>
    </source>
</reference>
<dbReference type="Proteomes" id="UP000236340">
    <property type="component" value="Unassembled WGS sequence"/>
</dbReference>
<evidence type="ECO:0000313" key="5">
    <source>
        <dbReference type="EMBL" id="PNU21241.1"/>
    </source>
</evidence>
<keyword evidence="4" id="KW-0460">Magnesium</keyword>
<comment type="catalytic activity">
    <reaction evidence="4">
        <text>(6S)-5-formyl-5,6,7,8-tetrahydrofolate + ATP = (6R)-5,10-methenyltetrahydrofolate + ADP + phosphate</text>
        <dbReference type="Rhea" id="RHEA:10488"/>
        <dbReference type="ChEBI" id="CHEBI:30616"/>
        <dbReference type="ChEBI" id="CHEBI:43474"/>
        <dbReference type="ChEBI" id="CHEBI:57455"/>
        <dbReference type="ChEBI" id="CHEBI:57457"/>
        <dbReference type="ChEBI" id="CHEBI:456216"/>
        <dbReference type="EC" id="6.3.3.2"/>
    </reaction>
</comment>
<comment type="caution">
    <text evidence="5">The sequence shown here is derived from an EMBL/GenBank/DDBJ whole genome shotgun (WGS) entry which is preliminary data.</text>
</comment>